<evidence type="ECO:0000256" key="1">
    <source>
        <dbReference type="SAM" id="MobiDB-lite"/>
    </source>
</evidence>
<name>A0AA40LKZ7_CNENI</name>
<organism evidence="2 3">
    <name type="scientific">Cnephaeus nilssonii</name>
    <name type="common">Northern bat</name>
    <name type="synonym">Eptesicus nilssonii</name>
    <dbReference type="NCBI Taxonomy" id="3371016"/>
    <lineage>
        <taxon>Eukaryota</taxon>
        <taxon>Metazoa</taxon>
        <taxon>Chordata</taxon>
        <taxon>Craniata</taxon>
        <taxon>Vertebrata</taxon>
        <taxon>Euteleostomi</taxon>
        <taxon>Mammalia</taxon>
        <taxon>Eutheria</taxon>
        <taxon>Laurasiatheria</taxon>
        <taxon>Chiroptera</taxon>
        <taxon>Yangochiroptera</taxon>
        <taxon>Vespertilionidae</taxon>
        <taxon>Cnephaeus</taxon>
    </lineage>
</organism>
<gene>
    <name evidence="2" type="ORF">QTO34_002147</name>
</gene>
<comment type="caution">
    <text evidence="2">The sequence shown here is derived from an EMBL/GenBank/DDBJ whole genome shotgun (WGS) entry which is preliminary data.</text>
</comment>
<evidence type="ECO:0000313" key="3">
    <source>
        <dbReference type="Proteomes" id="UP001177744"/>
    </source>
</evidence>
<dbReference type="EMBL" id="JAULJE010000011">
    <property type="protein sequence ID" value="KAK1337516.1"/>
    <property type="molecule type" value="Genomic_DNA"/>
</dbReference>
<keyword evidence="3" id="KW-1185">Reference proteome</keyword>
<sequence length="349" mass="38060">MELSTWGKGGQAESPWGLGFRPPSCPGLARGTGKPRMVASQLPRAIRGSVQEPLEEATGLIRGKAPPSSPRCCCHCWLLWLLALLSPHSRCGFVWKDIWKTPGLGGVVSDEVGVALVPLPITDALQEDLDEAEDPLQPHQRQRGPHFGPLCSIHFLLRLQDMLQGPELGRVRVGHSFDFRDVPTYVCLDGRKHWGPKAIEEAWQVGHRLQEGPCLHLLFRGQLLQQVLGQQRHFRVFRVGAGAFQTKPELQLWDRGSRCSCKGKIQAASQAPRLAAALGDGGQGALSVLQLQVLAPRTAGPQAATGAGARDCRVGSFSIYQAVASRRCWHLDRRVGGFSVSQATASRSY</sequence>
<dbReference type="AlphaFoldDB" id="A0AA40LKZ7"/>
<protein>
    <submittedName>
        <fullName evidence="2">Uncharacterized protein</fullName>
    </submittedName>
</protein>
<dbReference type="Proteomes" id="UP001177744">
    <property type="component" value="Unassembled WGS sequence"/>
</dbReference>
<proteinExistence type="predicted"/>
<evidence type="ECO:0000313" key="2">
    <source>
        <dbReference type="EMBL" id="KAK1337516.1"/>
    </source>
</evidence>
<reference evidence="2" key="1">
    <citation type="submission" date="2023-06" db="EMBL/GenBank/DDBJ databases">
        <title>Reference genome for the Northern bat (Eptesicus nilssonii), a most northern bat species.</title>
        <authorList>
            <person name="Laine V.N."/>
            <person name="Pulliainen A.T."/>
            <person name="Lilley T.M."/>
        </authorList>
    </citation>
    <scope>NUCLEOTIDE SEQUENCE</scope>
    <source>
        <strain evidence="2">BLF_Eptnil</strain>
        <tissue evidence="2">Kidney</tissue>
    </source>
</reference>
<accession>A0AA40LKZ7</accession>
<feature type="region of interest" description="Disordered" evidence="1">
    <location>
        <begin position="1"/>
        <end position="22"/>
    </location>
</feature>